<dbReference type="OrthoDB" id="2343366at2759"/>
<protein>
    <submittedName>
        <fullName evidence="2">4778_t:CDS:1</fullName>
    </submittedName>
</protein>
<dbReference type="EMBL" id="CAMKVN010008126">
    <property type="protein sequence ID" value="CAI2192234.1"/>
    <property type="molecule type" value="Genomic_DNA"/>
</dbReference>
<dbReference type="Pfam" id="PF13519">
    <property type="entry name" value="VWA_2"/>
    <property type="match status" value="1"/>
</dbReference>
<dbReference type="PROSITE" id="PS50234">
    <property type="entry name" value="VWFA"/>
    <property type="match status" value="1"/>
</dbReference>
<proteinExistence type="predicted"/>
<feature type="domain" description="VWFA" evidence="1">
    <location>
        <begin position="462"/>
        <end position="656"/>
    </location>
</feature>
<dbReference type="AlphaFoldDB" id="A0A9W4T4B5"/>
<evidence type="ECO:0000313" key="3">
    <source>
        <dbReference type="Proteomes" id="UP001153678"/>
    </source>
</evidence>
<evidence type="ECO:0000259" key="1">
    <source>
        <dbReference type="PROSITE" id="PS50234"/>
    </source>
</evidence>
<name>A0A9W4T4B5_9GLOM</name>
<reference evidence="2" key="1">
    <citation type="submission" date="2022-08" db="EMBL/GenBank/DDBJ databases">
        <authorList>
            <person name="Kallberg Y."/>
            <person name="Tangrot J."/>
            <person name="Rosling A."/>
        </authorList>
    </citation>
    <scope>NUCLEOTIDE SEQUENCE</scope>
    <source>
        <strain evidence="2">Wild A</strain>
    </source>
</reference>
<dbReference type="Proteomes" id="UP001153678">
    <property type="component" value="Unassembled WGS sequence"/>
</dbReference>
<dbReference type="InterPro" id="IPR002035">
    <property type="entry name" value="VWF_A"/>
</dbReference>
<gene>
    <name evidence="2" type="ORF">FWILDA_LOCUS15474</name>
</gene>
<evidence type="ECO:0000313" key="2">
    <source>
        <dbReference type="EMBL" id="CAI2192234.1"/>
    </source>
</evidence>
<dbReference type="InterPro" id="IPR036465">
    <property type="entry name" value="vWFA_dom_sf"/>
</dbReference>
<accession>A0A9W4T4B5</accession>
<keyword evidence="3" id="KW-1185">Reference proteome</keyword>
<feature type="non-terminal residue" evidence="2">
    <location>
        <position position="683"/>
    </location>
</feature>
<dbReference type="CDD" id="cd00198">
    <property type="entry name" value="vWFA"/>
    <property type="match status" value="1"/>
</dbReference>
<comment type="caution">
    <text evidence="2">The sequence shown here is derived from an EMBL/GenBank/DDBJ whole genome shotgun (WGS) entry which is preliminary data.</text>
</comment>
<dbReference type="Gene3D" id="3.40.50.410">
    <property type="entry name" value="von Willebrand factor, type A domain"/>
    <property type="match status" value="1"/>
</dbReference>
<organism evidence="2 3">
    <name type="scientific">Funneliformis geosporum</name>
    <dbReference type="NCBI Taxonomy" id="1117311"/>
    <lineage>
        <taxon>Eukaryota</taxon>
        <taxon>Fungi</taxon>
        <taxon>Fungi incertae sedis</taxon>
        <taxon>Mucoromycota</taxon>
        <taxon>Glomeromycotina</taxon>
        <taxon>Glomeromycetes</taxon>
        <taxon>Glomerales</taxon>
        <taxon>Glomeraceae</taxon>
        <taxon>Funneliformis</taxon>
    </lineage>
</organism>
<dbReference type="SUPFAM" id="SSF53300">
    <property type="entry name" value="vWA-like"/>
    <property type="match status" value="1"/>
</dbReference>
<sequence length="683" mass="79008">LDMQKAKYDNTQTFLQYTKVIMAKLKTCDWGSLDENLIQICVATLKRLLVTAISYDLEQTDPVIELMNHDTGTLIDDSIAKLSVILHDFKDSDQILPDSGLQLYGEYESFVKLSEGLRAYFEKNVQPRKDSSDDSKWFSNLNKFIKCIIERRVLRVKDWYLQNTAKFSHVTANKSAQKKSDMRMSIGVYLHVIIVEKLPYEEVHDLHHCKNETYPIQCPILDCQRKCQSNNHFHSNSQVDHFCGNEHQCHELYEETGICKVKLEPRKQEDVYDGLIKGTSITFTKCTLPYRHTQNHNTSHGNMILTEFTGEDYEFKYEGHKLRVGDQGTFVLCNLFCKDLGRHRHIDYCQSQDICQGQDIQHINEQIQPNPSIEKDFISHKLFWKRTEQQEFAKCDHECLDEIHHKSKGSTSKSTNKSFCELPLFHTQLDPESNPPHDNGYISKDRHHFNYENPSACEAAFHIIFVLNHSSSMGGSIQSNILKLWFRDNNMLDAVYNAVFQFMNACINSTNQVIRDKLSLILFNHKVIVPFENEDPTDLKKLLDAMIVHKPNSETCFESAIKKAGSLISFHYDPTRTNGIIFLSDGECVIPERQLHHVFEESQTRGFPLYLYTVLFSSNSSFSCLEEMAKIVQSYHNNYISSDSLQSQFTRAIDEIRLVNHFTDVVNNLREHKPTLLKKGPNS</sequence>